<feature type="chain" id="PRO_5039370530" evidence="2">
    <location>
        <begin position="25"/>
        <end position="484"/>
    </location>
</feature>
<dbReference type="InterPro" id="IPR002035">
    <property type="entry name" value="VWF_A"/>
</dbReference>
<accession>A0A3M8CEL1</accession>
<evidence type="ECO:0000313" key="4">
    <source>
        <dbReference type="EMBL" id="RNB74142.1"/>
    </source>
</evidence>
<feature type="domain" description="VWFA" evidence="3">
    <location>
        <begin position="180"/>
        <end position="371"/>
    </location>
</feature>
<organism evidence="4 5">
    <name type="scientific">Brevibacillus invocatus</name>
    <dbReference type="NCBI Taxonomy" id="173959"/>
    <lineage>
        <taxon>Bacteria</taxon>
        <taxon>Bacillati</taxon>
        <taxon>Bacillota</taxon>
        <taxon>Bacilli</taxon>
        <taxon>Bacillales</taxon>
        <taxon>Paenibacillaceae</taxon>
        <taxon>Brevibacillus</taxon>
    </lineage>
</organism>
<feature type="region of interest" description="Disordered" evidence="1">
    <location>
        <begin position="31"/>
        <end position="72"/>
    </location>
</feature>
<dbReference type="PROSITE" id="PS50234">
    <property type="entry name" value="VWFA"/>
    <property type="match status" value="1"/>
</dbReference>
<feature type="signal peptide" evidence="2">
    <location>
        <begin position="1"/>
        <end position="24"/>
    </location>
</feature>
<feature type="compositionally biased region" description="Polar residues" evidence="1">
    <location>
        <begin position="35"/>
        <end position="54"/>
    </location>
</feature>
<dbReference type="AlphaFoldDB" id="A0A3M8CEL1"/>
<evidence type="ECO:0000256" key="2">
    <source>
        <dbReference type="SAM" id="SignalP"/>
    </source>
</evidence>
<dbReference type="Pfam" id="PF13519">
    <property type="entry name" value="VWA_2"/>
    <property type="match status" value="1"/>
</dbReference>
<sequence length="484" mass="53492">MRRERALRNQFFVIFLACVIGLYACSTDEGAPAGTNGSTTPAQPEDTQPAQPGVSNPEDQSPPESSSSNREKQLAELRALIPEGLTKLPQTAEDFYSMPVGRFAGVSYGKQREAIEQAIQQLPDIEDPDPEIIELYYLALLGMFAEDYPEPEEIINQIKLNSFGSPEMDDPRFQFKEQYNVMIVLDASGSMGNMAGNKTRMEAAKEAIRAFAASLPPEARVGLRVYGHEGDGSDSKKELSCSKSDVMYPLQAYDTQKLDGALAEFKPAGWTPIALALQQAQEDLQAFKGENSTNIIYLVSDGIETCGGDPVAVAEQLGTSDITPIVNVVGFGVDGEGQRQLKEVAEAAGGRYVLIQDQDQLQKEFDQANKIARKWNEWKSGATYEALSSNLSQAVSINIYGSNWYRYSVVESYNFLSAFNDLKRFKVLSPETIAKLEKMEAEQEKLIVKHGREMEAFLKKFNEKSYKEAVAAIKQAYKENVTGN</sequence>
<evidence type="ECO:0000256" key="1">
    <source>
        <dbReference type="SAM" id="MobiDB-lite"/>
    </source>
</evidence>
<dbReference type="Gene3D" id="3.40.50.410">
    <property type="entry name" value="von Willebrand factor, type A domain"/>
    <property type="match status" value="1"/>
</dbReference>
<keyword evidence="5" id="KW-1185">Reference proteome</keyword>
<evidence type="ECO:0000259" key="3">
    <source>
        <dbReference type="PROSITE" id="PS50234"/>
    </source>
</evidence>
<reference evidence="4 5" key="1">
    <citation type="submission" date="2018-10" db="EMBL/GenBank/DDBJ databases">
        <title>Phylogenomics of Brevibacillus.</title>
        <authorList>
            <person name="Dunlap C."/>
        </authorList>
    </citation>
    <scope>NUCLEOTIDE SEQUENCE [LARGE SCALE GENOMIC DNA]</scope>
    <source>
        <strain evidence="4 5">JCM 12215</strain>
    </source>
</reference>
<dbReference type="PROSITE" id="PS51257">
    <property type="entry name" value="PROKAR_LIPOPROTEIN"/>
    <property type="match status" value="1"/>
</dbReference>
<dbReference type="SMART" id="SM00327">
    <property type="entry name" value="VWA"/>
    <property type="match status" value="1"/>
</dbReference>
<name>A0A3M8CEL1_9BACL</name>
<keyword evidence="2" id="KW-0732">Signal</keyword>
<comment type="caution">
    <text evidence="4">The sequence shown here is derived from an EMBL/GenBank/DDBJ whole genome shotgun (WGS) entry which is preliminary data.</text>
</comment>
<dbReference type="OrthoDB" id="9783818at2"/>
<dbReference type="Proteomes" id="UP000282028">
    <property type="component" value="Unassembled WGS sequence"/>
</dbReference>
<gene>
    <name evidence="4" type="ORF">EDM52_10790</name>
</gene>
<evidence type="ECO:0000313" key="5">
    <source>
        <dbReference type="Proteomes" id="UP000282028"/>
    </source>
</evidence>
<dbReference type="InterPro" id="IPR036465">
    <property type="entry name" value="vWFA_dom_sf"/>
</dbReference>
<feature type="compositionally biased region" description="Low complexity" evidence="1">
    <location>
        <begin position="55"/>
        <end position="68"/>
    </location>
</feature>
<dbReference type="SUPFAM" id="SSF53300">
    <property type="entry name" value="vWA-like"/>
    <property type="match status" value="1"/>
</dbReference>
<dbReference type="EMBL" id="RHHR01000015">
    <property type="protein sequence ID" value="RNB74142.1"/>
    <property type="molecule type" value="Genomic_DNA"/>
</dbReference>
<proteinExistence type="predicted"/>
<protein>
    <submittedName>
        <fullName evidence="4">VWA domain-containing protein</fullName>
    </submittedName>
</protein>